<dbReference type="Gene3D" id="1.10.287.3980">
    <property type="match status" value="1"/>
</dbReference>
<evidence type="ECO:0000256" key="2">
    <source>
        <dbReference type="ARBA" id="ARBA00022980"/>
    </source>
</evidence>
<evidence type="ECO:0000256" key="1">
    <source>
        <dbReference type="ARBA" id="ARBA00010111"/>
    </source>
</evidence>
<dbReference type="GO" id="GO:0006412">
    <property type="term" value="P:translation"/>
    <property type="evidence" value="ECO:0007669"/>
    <property type="project" value="UniProtKB-UniRule"/>
</dbReference>
<accession>A0A7C1HHM8</accession>
<dbReference type="GO" id="GO:1990904">
    <property type="term" value="C:ribonucleoprotein complex"/>
    <property type="evidence" value="ECO:0007669"/>
    <property type="project" value="UniProtKB-KW"/>
</dbReference>
<evidence type="ECO:0000256" key="5">
    <source>
        <dbReference type="HAMAP-Rule" id="MF_00391"/>
    </source>
</evidence>
<comment type="caution">
    <text evidence="7">The sequence shown here is derived from an EMBL/GenBank/DDBJ whole genome shotgun (WGS) entry which is preliminary data.</text>
</comment>
<dbReference type="NCBIfam" id="TIGR01030">
    <property type="entry name" value="rpmH_bact"/>
    <property type="match status" value="1"/>
</dbReference>
<dbReference type="InterPro" id="IPR000271">
    <property type="entry name" value="Ribosomal_bL34"/>
</dbReference>
<sequence length="55" mass="6433">MKRTWQPKKKKRLRKHGFLSRMSSVGGINVLKRRRAKGRKSLAPSFKGKQARNIK</sequence>
<reference evidence="7" key="1">
    <citation type="journal article" date="2020" name="mSystems">
        <title>Genome- and Community-Level Interaction Insights into Carbon Utilization and Element Cycling Functions of Hydrothermarchaeota in Hydrothermal Sediment.</title>
        <authorList>
            <person name="Zhou Z."/>
            <person name="Liu Y."/>
            <person name="Xu W."/>
            <person name="Pan J."/>
            <person name="Luo Z.H."/>
            <person name="Li M."/>
        </authorList>
    </citation>
    <scope>NUCLEOTIDE SEQUENCE [LARGE SCALE GENOMIC DNA]</scope>
    <source>
        <strain evidence="7">SpSt-1219</strain>
    </source>
</reference>
<proteinExistence type="inferred from homology"/>
<dbReference type="GO" id="GO:0005840">
    <property type="term" value="C:ribosome"/>
    <property type="evidence" value="ECO:0007669"/>
    <property type="project" value="UniProtKB-KW"/>
</dbReference>
<keyword evidence="3 5" id="KW-0687">Ribonucleoprotein</keyword>
<dbReference type="GO" id="GO:0003735">
    <property type="term" value="F:structural constituent of ribosome"/>
    <property type="evidence" value="ECO:0007669"/>
    <property type="project" value="InterPro"/>
</dbReference>
<dbReference type="PANTHER" id="PTHR14503:SF4">
    <property type="entry name" value="LARGE RIBOSOMAL SUBUNIT PROTEIN BL34M"/>
    <property type="match status" value="1"/>
</dbReference>
<dbReference type="AlphaFoldDB" id="A0A7C1HHM8"/>
<dbReference type="EMBL" id="DSDM01000086">
    <property type="protein sequence ID" value="HDQ88792.1"/>
    <property type="molecule type" value="Genomic_DNA"/>
</dbReference>
<feature type="region of interest" description="Disordered" evidence="6">
    <location>
        <begin position="33"/>
        <end position="55"/>
    </location>
</feature>
<dbReference type="FunFam" id="1.10.287.3980:FF:000001">
    <property type="entry name" value="Mitochondrial ribosomal protein L34"/>
    <property type="match status" value="1"/>
</dbReference>
<dbReference type="InterPro" id="IPR020939">
    <property type="entry name" value="Ribosomal_bL34_CS"/>
</dbReference>
<evidence type="ECO:0000256" key="4">
    <source>
        <dbReference type="ARBA" id="ARBA00035177"/>
    </source>
</evidence>
<dbReference type="Pfam" id="PF00468">
    <property type="entry name" value="Ribosomal_L34"/>
    <property type="match status" value="1"/>
</dbReference>
<gene>
    <name evidence="5" type="primary">rpmH</name>
    <name evidence="7" type="ORF">ENN92_01435</name>
</gene>
<dbReference type="PROSITE" id="PS00784">
    <property type="entry name" value="RIBOSOMAL_L34"/>
    <property type="match status" value="1"/>
</dbReference>
<organism evidence="7">
    <name type="scientific">candidate division WWE3 bacterium</name>
    <dbReference type="NCBI Taxonomy" id="2053526"/>
    <lineage>
        <taxon>Bacteria</taxon>
        <taxon>Katanobacteria</taxon>
    </lineage>
</organism>
<protein>
    <recommendedName>
        <fullName evidence="4 5">Large ribosomal subunit protein bL34</fullName>
    </recommendedName>
</protein>
<dbReference type="HAMAP" id="MF_00391">
    <property type="entry name" value="Ribosomal_bL34"/>
    <property type="match status" value="1"/>
</dbReference>
<keyword evidence="2 5" id="KW-0689">Ribosomal protein</keyword>
<dbReference type="PANTHER" id="PTHR14503">
    <property type="entry name" value="MITOCHONDRIAL RIBOSOMAL PROTEIN 34 FAMILY MEMBER"/>
    <property type="match status" value="1"/>
</dbReference>
<evidence type="ECO:0000256" key="6">
    <source>
        <dbReference type="SAM" id="MobiDB-lite"/>
    </source>
</evidence>
<comment type="similarity">
    <text evidence="1 5">Belongs to the bacterial ribosomal protein bL34 family.</text>
</comment>
<evidence type="ECO:0000256" key="3">
    <source>
        <dbReference type="ARBA" id="ARBA00023274"/>
    </source>
</evidence>
<evidence type="ECO:0000313" key="7">
    <source>
        <dbReference type="EMBL" id="HDQ88792.1"/>
    </source>
</evidence>
<name>A0A7C1HHM8_UNCKA</name>
<dbReference type="Proteomes" id="UP000886066">
    <property type="component" value="Unassembled WGS sequence"/>
</dbReference>